<keyword evidence="7 9" id="KW-1133">Transmembrane helix</keyword>
<dbReference type="GO" id="GO:0015421">
    <property type="term" value="F:ABC-type oligopeptide transporter activity"/>
    <property type="evidence" value="ECO:0007669"/>
    <property type="project" value="TreeGrafter"/>
</dbReference>
<evidence type="ECO:0000256" key="8">
    <source>
        <dbReference type="ARBA" id="ARBA00023136"/>
    </source>
</evidence>
<feature type="transmembrane region" description="Helical" evidence="9">
    <location>
        <begin position="235"/>
        <end position="258"/>
    </location>
</feature>
<dbReference type="Pfam" id="PF00005">
    <property type="entry name" value="ABC_tran"/>
    <property type="match status" value="1"/>
</dbReference>
<keyword evidence="4 9" id="KW-0812">Transmembrane</keyword>
<dbReference type="GO" id="GO:0005524">
    <property type="term" value="F:ATP binding"/>
    <property type="evidence" value="ECO:0007669"/>
    <property type="project" value="UniProtKB-KW"/>
</dbReference>
<reference evidence="12 13" key="1">
    <citation type="journal article" date="2003" name="Int. J. Syst. Evol. Microbiol.">
        <title>Bacillus nealsonii sp. nov., isolated from a spacecraft-assembly facility, whose spores are gamma-radiation resistant.</title>
        <authorList>
            <person name="Venkateswaran K."/>
            <person name="Kempf M."/>
            <person name="Chen F."/>
            <person name="Satomi M."/>
            <person name="Nicholson W."/>
            <person name="Kern R."/>
        </authorList>
    </citation>
    <scope>NUCLEOTIDE SEQUENCE [LARGE SCALE GENOMIC DNA]</scope>
    <source>
        <strain evidence="12 13">FO-92</strain>
    </source>
</reference>
<evidence type="ECO:0000259" key="11">
    <source>
        <dbReference type="PROSITE" id="PS50929"/>
    </source>
</evidence>
<dbReference type="PROSITE" id="PS50893">
    <property type="entry name" value="ABC_TRANSPORTER_2"/>
    <property type="match status" value="1"/>
</dbReference>
<dbReference type="FunFam" id="1.20.1560.10:FF:000040">
    <property type="entry name" value="Multidrug ABC transporter ATP-binding protein"/>
    <property type="match status" value="1"/>
</dbReference>
<evidence type="ECO:0000256" key="4">
    <source>
        <dbReference type="ARBA" id="ARBA00022692"/>
    </source>
</evidence>
<evidence type="ECO:0000256" key="3">
    <source>
        <dbReference type="ARBA" id="ARBA00022475"/>
    </source>
</evidence>
<protein>
    <submittedName>
        <fullName evidence="12">Multidrug ABC transporter ATP-binding protein</fullName>
    </submittedName>
</protein>
<dbReference type="GO" id="GO:0005886">
    <property type="term" value="C:plasma membrane"/>
    <property type="evidence" value="ECO:0007669"/>
    <property type="project" value="UniProtKB-SubCell"/>
</dbReference>
<dbReference type="InterPro" id="IPR027417">
    <property type="entry name" value="P-loop_NTPase"/>
</dbReference>
<dbReference type="Proteomes" id="UP000233375">
    <property type="component" value="Unassembled WGS sequence"/>
</dbReference>
<feature type="transmembrane region" description="Helical" evidence="9">
    <location>
        <begin position="130"/>
        <end position="149"/>
    </location>
</feature>
<evidence type="ECO:0000256" key="5">
    <source>
        <dbReference type="ARBA" id="ARBA00022741"/>
    </source>
</evidence>
<dbReference type="EMBL" id="PISE01000022">
    <property type="protein sequence ID" value="PKG23568.1"/>
    <property type="molecule type" value="Genomic_DNA"/>
</dbReference>
<evidence type="ECO:0000256" key="7">
    <source>
        <dbReference type="ARBA" id="ARBA00022989"/>
    </source>
</evidence>
<feature type="domain" description="ABC transmembrane type-1" evidence="11">
    <location>
        <begin position="16"/>
        <end position="298"/>
    </location>
</feature>
<dbReference type="InterPro" id="IPR036640">
    <property type="entry name" value="ABC1_TM_sf"/>
</dbReference>
<evidence type="ECO:0000256" key="1">
    <source>
        <dbReference type="ARBA" id="ARBA00004651"/>
    </source>
</evidence>
<evidence type="ECO:0000259" key="10">
    <source>
        <dbReference type="PROSITE" id="PS50893"/>
    </source>
</evidence>
<accession>A0A2N0Z231</accession>
<dbReference type="SMART" id="SM00382">
    <property type="entry name" value="AAA"/>
    <property type="match status" value="1"/>
</dbReference>
<feature type="transmembrane region" description="Helical" evidence="9">
    <location>
        <begin position="155"/>
        <end position="174"/>
    </location>
</feature>
<dbReference type="InterPro" id="IPR017871">
    <property type="entry name" value="ABC_transporter-like_CS"/>
</dbReference>
<dbReference type="Pfam" id="PF00664">
    <property type="entry name" value="ABC_membrane"/>
    <property type="match status" value="1"/>
</dbReference>
<name>A0A2N0Z231_9BACI</name>
<dbReference type="FunFam" id="3.40.50.300:FF:000854">
    <property type="entry name" value="Multidrug ABC transporter ATP-binding protein"/>
    <property type="match status" value="1"/>
</dbReference>
<keyword evidence="2" id="KW-0813">Transport</keyword>
<dbReference type="PANTHER" id="PTHR43394">
    <property type="entry name" value="ATP-DEPENDENT PERMEASE MDL1, MITOCHONDRIAL"/>
    <property type="match status" value="1"/>
</dbReference>
<organism evidence="12 13">
    <name type="scientific">Niallia nealsonii</name>
    <dbReference type="NCBI Taxonomy" id="115979"/>
    <lineage>
        <taxon>Bacteria</taxon>
        <taxon>Bacillati</taxon>
        <taxon>Bacillota</taxon>
        <taxon>Bacilli</taxon>
        <taxon>Bacillales</taxon>
        <taxon>Bacillaceae</taxon>
        <taxon>Niallia</taxon>
    </lineage>
</organism>
<evidence type="ECO:0000256" key="9">
    <source>
        <dbReference type="SAM" id="Phobius"/>
    </source>
</evidence>
<evidence type="ECO:0000256" key="6">
    <source>
        <dbReference type="ARBA" id="ARBA00022840"/>
    </source>
</evidence>
<feature type="transmembrane region" description="Helical" evidence="9">
    <location>
        <begin position="278"/>
        <end position="296"/>
    </location>
</feature>
<keyword evidence="6 12" id="KW-0067">ATP-binding</keyword>
<dbReference type="InterPro" id="IPR011527">
    <property type="entry name" value="ABC1_TM_dom"/>
</dbReference>
<proteinExistence type="predicted"/>
<comment type="caution">
    <text evidence="12">The sequence shown here is derived from an EMBL/GenBank/DDBJ whole genome shotgun (WGS) entry which is preliminary data.</text>
</comment>
<evidence type="ECO:0000313" key="13">
    <source>
        <dbReference type="Proteomes" id="UP000233375"/>
    </source>
</evidence>
<evidence type="ECO:0000256" key="2">
    <source>
        <dbReference type="ARBA" id="ARBA00022448"/>
    </source>
</evidence>
<keyword evidence="3" id="KW-1003">Cell membrane</keyword>
<dbReference type="PROSITE" id="PS00211">
    <property type="entry name" value="ABC_TRANSPORTER_1"/>
    <property type="match status" value="1"/>
</dbReference>
<dbReference type="InterPro" id="IPR003439">
    <property type="entry name" value="ABC_transporter-like_ATP-bd"/>
</dbReference>
<feature type="transmembrane region" description="Helical" evidence="9">
    <location>
        <begin position="52"/>
        <end position="76"/>
    </location>
</feature>
<sequence length="574" mass="63742">MNKLLRELTKYRIGIIIVLVLTLFRAFSELYLPNLMSDIVDVGIMENNRSYMLQLGGWMIAIAAFGTVCAIFSSYYSARIAAGFGRDIRGNMFQKVESFALEEVNSLGTSSLINRTTNDINQVQQVTLMILRMVAFAPMMCIGGIIMAVSKNAKLSLVFVVAIPVLALVIFSIMKKGIPLFKSLQKKLDQLNSVLRENLTGLRVIRSFNKEKYEQKRFLQANKDLTETALYVNKIMAVTMPIMIVVINISTVAIVWFGGIQVDQGVMQVGDIMAFIQYGMQIMFSLMMVSMIFVMMPRASASADRINEVLQMPASITDEDSGEQKPIKGEIEFKNVVFSYPQAEKPVLENLSFQIKPGQTTAIIGGTGSGKSTILNLIARFYDIQAGEILIDGINIRKFKQDALRQTLGFVPQKAVLFSGTIADNIRFGKEDATDEEVDKALEVAQAKEFVENFNKGINAPISQGGTNVSGGQKQRLSIARALVRKPLIYLFDDSFSALDYRTDAALRNALHKEIDHATMVIVAQRVSTIKDADHIIVLEDGKIAGVGTHHQLVETCNVYREIVYSQSVMEETV</sequence>
<dbReference type="Gene3D" id="3.40.50.300">
    <property type="entry name" value="P-loop containing nucleotide triphosphate hydrolases"/>
    <property type="match status" value="1"/>
</dbReference>
<dbReference type="InterPro" id="IPR003593">
    <property type="entry name" value="AAA+_ATPase"/>
</dbReference>
<evidence type="ECO:0000313" key="12">
    <source>
        <dbReference type="EMBL" id="PKG23568.1"/>
    </source>
</evidence>
<dbReference type="SUPFAM" id="SSF52540">
    <property type="entry name" value="P-loop containing nucleoside triphosphate hydrolases"/>
    <property type="match status" value="1"/>
</dbReference>
<dbReference type="AlphaFoldDB" id="A0A2N0Z231"/>
<keyword evidence="5" id="KW-0547">Nucleotide-binding</keyword>
<dbReference type="PROSITE" id="PS50929">
    <property type="entry name" value="ABC_TM1F"/>
    <property type="match status" value="1"/>
</dbReference>
<dbReference type="GO" id="GO:0016887">
    <property type="term" value="F:ATP hydrolysis activity"/>
    <property type="evidence" value="ECO:0007669"/>
    <property type="project" value="InterPro"/>
</dbReference>
<comment type="subcellular location">
    <subcellularLocation>
        <location evidence="1">Cell membrane</location>
        <topology evidence="1">Multi-pass membrane protein</topology>
    </subcellularLocation>
</comment>
<dbReference type="SUPFAM" id="SSF90123">
    <property type="entry name" value="ABC transporter transmembrane region"/>
    <property type="match status" value="1"/>
</dbReference>
<dbReference type="CDD" id="cd18548">
    <property type="entry name" value="ABC_6TM_Tm287_like"/>
    <property type="match status" value="1"/>
</dbReference>
<feature type="transmembrane region" description="Helical" evidence="9">
    <location>
        <begin position="12"/>
        <end position="32"/>
    </location>
</feature>
<keyword evidence="8 9" id="KW-0472">Membrane</keyword>
<dbReference type="PANTHER" id="PTHR43394:SF1">
    <property type="entry name" value="ATP-BINDING CASSETTE SUB-FAMILY B MEMBER 10, MITOCHONDRIAL"/>
    <property type="match status" value="1"/>
</dbReference>
<dbReference type="InterPro" id="IPR039421">
    <property type="entry name" value="Type_1_exporter"/>
</dbReference>
<keyword evidence="13" id="KW-1185">Reference proteome</keyword>
<gene>
    <name evidence="12" type="ORF">CWS01_11290</name>
</gene>
<dbReference type="RefSeq" id="WP_101177303.1">
    <property type="nucleotide sequence ID" value="NZ_PISE01000022.1"/>
</dbReference>
<dbReference type="OrthoDB" id="9770415at2"/>
<feature type="domain" description="ABC transporter" evidence="10">
    <location>
        <begin position="331"/>
        <end position="566"/>
    </location>
</feature>
<dbReference type="Gene3D" id="1.20.1560.10">
    <property type="entry name" value="ABC transporter type 1, transmembrane domain"/>
    <property type="match status" value="1"/>
</dbReference>